<gene>
    <name evidence="7" type="ORF">EW093_14600</name>
</gene>
<dbReference type="AlphaFoldDB" id="A0A5C1QER7"/>
<keyword evidence="1" id="KW-0808">Transferase</keyword>
<feature type="domain" description="Thiamin pyrophosphokinase catalytic" evidence="5">
    <location>
        <begin position="2"/>
        <end position="50"/>
    </location>
</feature>
<accession>A0A5C1QER7</accession>
<evidence type="ECO:0000256" key="2">
    <source>
        <dbReference type="ARBA" id="ARBA00022741"/>
    </source>
</evidence>
<name>A0A5C1QER7_9SPIO</name>
<dbReference type="GO" id="GO:0009229">
    <property type="term" value="P:thiamine diphosphate biosynthetic process"/>
    <property type="evidence" value="ECO:0007669"/>
    <property type="project" value="InterPro"/>
</dbReference>
<dbReference type="InterPro" id="IPR007371">
    <property type="entry name" value="TPK_catalytic"/>
</dbReference>
<dbReference type="InterPro" id="IPR007373">
    <property type="entry name" value="Thiamin_PyroPKinase_B1-bd"/>
</dbReference>
<evidence type="ECO:0000313" key="7">
    <source>
        <dbReference type="EMBL" id="QEN05878.1"/>
    </source>
</evidence>
<dbReference type="GO" id="GO:0004788">
    <property type="term" value="F:thiamine diphosphokinase activity"/>
    <property type="evidence" value="ECO:0007669"/>
    <property type="project" value="InterPro"/>
</dbReference>
<evidence type="ECO:0000256" key="3">
    <source>
        <dbReference type="ARBA" id="ARBA00022777"/>
    </source>
</evidence>
<dbReference type="GO" id="GO:0030975">
    <property type="term" value="F:thiamine binding"/>
    <property type="evidence" value="ECO:0007669"/>
    <property type="project" value="InterPro"/>
</dbReference>
<reference evidence="7 8" key="1">
    <citation type="submission" date="2019-02" db="EMBL/GenBank/DDBJ databases">
        <authorList>
            <person name="Fomenkov A."/>
            <person name="Dubinina G."/>
            <person name="Grabovich M."/>
            <person name="Vincze T."/>
            <person name="Roberts R.J."/>
        </authorList>
    </citation>
    <scope>NUCLEOTIDE SEQUENCE [LARGE SCALE GENOMIC DNA]</scope>
    <source>
        <strain evidence="7 8">P</strain>
    </source>
</reference>
<feature type="domain" description="Thiamin pyrophosphokinase thiamin-binding" evidence="6">
    <location>
        <begin position="77"/>
        <end position="125"/>
    </location>
</feature>
<dbReference type="GO" id="GO:0016301">
    <property type="term" value="F:kinase activity"/>
    <property type="evidence" value="ECO:0007669"/>
    <property type="project" value="UniProtKB-KW"/>
</dbReference>
<dbReference type="OrthoDB" id="9804377at2"/>
<dbReference type="PANTHER" id="PTHR41299">
    <property type="entry name" value="THIAMINE PYROPHOSPHOKINASE"/>
    <property type="match status" value="1"/>
</dbReference>
<reference evidence="7 8" key="2">
    <citation type="submission" date="2019-09" db="EMBL/GenBank/DDBJ databases">
        <title>Complete Genome Sequence and Methylome Analysis of free living Spirochaetas.</title>
        <authorList>
            <person name="Leshcheva N."/>
            <person name="Mikheeva N."/>
        </authorList>
    </citation>
    <scope>NUCLEOTIDE SEQUENCE [LARGE SCALE GENOMIC DNA]</scope>
    <source>
        <strain evidence="7 8">P</strain>
    </source>
</reference>
<evidence type="ECO:0000259" key="5">
    <source>
        <dbReference type="Pfam" id="PF04263"/>
    </source>
</evidence>
<dbReference type="Gene3D" id="3.40.50.10240">
    <property type="entry name" value="Thiamin pyrophosphokinase, catalytic domain"/>
    <property type="match status" value="1"/>
</dbReference>
<dbReference type="InterPro" id="IPR036759">
    <property type="entry name" value="TPK_catalytic_sf"/>
</dbReference>
<keyword evidence="3" id="KW-0418">Kinase</keyword>
<dbReference type="InterPro" id="IPR053149">
    <property type="entry name" value="TPK"/>
</dbReference>
<dbReference type="KEGG" id="sper:EW093_14600"/>
<proteinExistence type="predicted"/>
<keyword evidence="4" id="KW-0067">ATP-binding</keyword>
<evidence type="ECO:0000256" key="4">
    <source>
        <dbReference type="ARBA" id="ARBA00022840"/>
    </source>
</evidence>
<evidence type="ECO:0000259" key="6">
    <source>
        <dbReference type="Pfam" id="PF04265"/>
    </source>
</evidence>
<evidence type="ECO:0000256" key="1">
    <source>
        <dbReference type="ARBA" id="ARBA00022679"/>
    </source>
</evidence>
<keyword evidence="2" id="KW-0547">Nucleotide-binding</keyword>
<keyword evidence="8" id="KW-1185">Reference proteome</keyword>
<evidence type="ECO:0000313" key="8">
    <source>
        <dbReference type="Proteomes" id="UP000323824"/>
    </source>
</evidence>
<sequence>MLKLPVDKDDTDTLFALKHLHSLKPSSITIVGGGGGRIDHLLGIFSLLKTDLAPNIWITGREIIYRVSGLFSLKDFLGSSISVFPLDKDVCSINSYGLKWDLDSVDWKYKSIGISNYVQLEDGWIDSGNNQILIIIPINRKCFE</sequence>
<dbReference type="GO" id="GO:0005524">
    <property type="term" value="F:ATP binding"/>
    <property type="evidence" value="ECO:0007669"/>
    <property type="project" value="UniProtKB-KW"/>
</dbReference>
<dbReference type="Pfam" id="PF04265">
    <property type="entry name" value="TPK_B1_binding"/>
    <property type="match status" value="1"/>
</dbReference>
<dbReference type="EMBL" id="CP035807">
    <property type="protein sequence ID" value="QEN05878.1"/>
    <property type="molecule type" value="Genomic_DNA"/>
</dbReference>
<dbReference type="SUPFAM" id="SSF63999">
    <property type="entry name" value="Thiamin pyrophosphokinase, catalytic domain"/>
    <property type="match status" value="1"/>
</dbReference>
<protein>
    <submittedName>
        <fullName evidence="7">Uncharacterized protein</fullName>
    </submittedName>
</protein>
<organism evidence="7 8">
    <name type="scientific">Thiospirochaeta perfilievii</name>
    <dbReference type="NCBI Taxonomy" id="252967"/>
    <lineage>
        <taxon>Bacteria</taxon>
        <taxon>Pseudomonadati</taxon>
        <taxon>Spirochaetota</taxon>
        <taxon>Spirochaetia</taxon>
        <taxon>Spirochaetales</taxon>
        <taxon>Spirochaetaceae</taxon>
        <taxon>Thiospirochaeta</taxon>
    </lineage>
</organism>
<dbReference type="SUPFAM" id="SSF63862">
    <property type="entry name" value="Thiamin pyrophosphokinase, substrate-binding domain"/>
    <property type="match status" value="1"/>
</dbReference>
<dbReference type="PANTHER" id="PTHR41299:SF1">
    <property type="entry name" value="THIAMINE PYROPHOSPHOKINASE"/>
    <property type="match status" value="1"/>
</dbReference>
<dbReference type="Proteomes" id="UP000323824">
    <property type="component" value="Chromosome"/>
</dbReference>
<dbReference type="InterPro" id="IPR036371">
    <property type="entry name" value="TPK_B1-bd_sf"/>
</dbReference>
<dbReference type="Pfam" id="PF04263">
    <property type="entry name" value="TPK_catalytic"/>
    <property type="match status" value="1"/>
</dbReference>